<evidence type="ECO:0008006" key="4">
    <source>
        <dbReference type="Google" id="ProtNLM"/>
    </source>
</evidence>
<dbReference type="KEGG" id="llu:AKJ09_06570"/>
<dbReference type="STRING" id="1391654.AKJ09_06570"/>
<protein>
    <recommendedName>
        <fullName evidence="4">Lipoprotein</fullName>
    </recommendedName>
</protein>
<dbReference type="RefSeq" id="WP_146651285.1">
    <property type="nucleotide sequence ID" value="NZ_CP012333.1"/>
</dbReference>
<keyword evidence="3" id="KW-1185">Reference proteome</keyword>
<feature type="signal peptide" evidence="1">
    <location>
        <begin position="1"/>
        <end position="20"/>
    </location>
</feature>
<gene>
    <name evidence="2" type="ORF">AKJ09_06570</name>
</gene>
<evidence type="ECO:0000256" key="1">
    <source>
        <dbReference type="SAM" id="SignalP"/>
    </source>
</evidence>
<feature type="chain" id="PRO_5005466713" description="Lipoprotein" evidence="1">
    <location>
        <begin position="21"/>
        <end position="319"/>
    </location>
</feature>
<organism evidence="2 3">
    <name type="scientific">Labilithrix luteola</name>
    <dbReference type="NCBI Taxonomy" id="1391654"/>
    <lineage>
        <taxon>Bacteria</taxon>
        <taxon>Pseudomonadati</taxon>
        <taxon>Myxococcota</taxon>
        <taxon>Polyangia</taxon>
        <taxon>Polyangiales</taxon>
        <taxon>Labilitrichaceae</taxon>
        <taxon>Labilithrix</taxon>
    </lineage>
</organism>
<dbReference type="EMBL" id="CP012333">
    <property type="protein sequence ID" value="AKU99906.1"/>
    <property type="molecule type" value="Genomic_DNA"/>
</dbReference>
<dbReference type="Proteomes" id="UP000064967">
    <property type="component" value="Chromosome"/>
</dbReference>
<accession>A0A0K1Q2N8</accession>
<evidence type="ECO:0000313" key="2">
    <source>
        <dbReference type="EMBL" id="AKU99906.1"/>
    </source>
</evidence>
<evidence type="ECO:0000313" key="3">
    <source>
        <dbReference type="Proteomes" id="UP000064967"/>
    </source>
</evidence>
<proteinExistence type="predicted"/>
<reference evidence="2 3" key="1">
    <citation type="submission" date="2015-08" db="EMBL/GenBank/DDBJ databases">
        <authorList>
            <person name="Babu N.S."/>
            <person name="Beckwith C.J."/>
            <person name="Beseler K.G."/>
            <person name="Brison A."/>
            <person name="Carone J.V."/>
            <person name="Caskin T.P."/>
            <person name="Diamond M."/>
            <person name="Durham M.E."/>
            <person name="Foxe J.M."/>
            <person name="Go M."/>
            <person name="Henderson B.A."/>
            <person name="Jones I.B."/>
            <person name="McGettigan J.A."/>
            <person name="Micheletti S.J."/>
            <person name="Nasrallah M.E."/>
            <person name="Ortiz D."/>
            <person name="Piller C.R."/>
            <person name="Privatt S.R."/>
            <person name="Schneider S.L."/>
            <person name="Sharp S."/>
            <person name="Smith T.C."/>
            <person name="Stanton J.D."/>
            <person name="Ullery H.E."/>
            <person name="Wilson R.J."/>
            <person name="Serrano M.G."/>
            <person name="Buck G."/>
            <person name="Lee V."/>
            <person name="Wang Y."/>
            <person name="Carvalho R."/>
            <person name="Voegtly L."/>
            <person name="Shi R."/>
            <person name="Duckworth R."/>
            <person name="Johnson A."/>
            <person name="Loviza R."/>
            <person name="Walstead R."/>
            <person name="Shah Z."/>
            <person name="Kiflezghi M."/>
            <person name="Wade K."/>
            <person name="Ball S.L."/>
            <person name="Bradley K.W."/>
            <person name="Asai D.J."/>
            <person name="Bowman C.A."/>
            <person name="Russell D.A."/>
            <person name="Pope W.H."/>
            <person name="Jacobs-Sera D."/>
            <person name="Hendrix R.W."/>
            <person name="Hatfull G.F."/>
        </authorList>
    </citation>
    <scope>NUCLEOTIDE SEQUENCE [LARGE SCALE GENOMIC DNA]</scope>
    <source>
        <strain evidence="2 3">DSM 27648</strain>
    </source>
</reference>
<dbReference type="AlphaFoldDB" id="A0A0K1Q2N8"/>
<keyword evidence="1" id="KW-0732">Signal</keyword>
<name>A0A0K1Q2N8_9BACT</name>
<sequence length="319" mass="34548">MERKHLVGSCCIALALVAFAPACTEKEKGGSTKTPASEAMGTFTFAPPDGTTFVRTEHRTYEVSVAGTPVSRREESELRWRVSTTRSGDEFLIDQELEHLTVKHDDKTVADGDLKPGAISAQLVVDHAGNLVDVRGLKDTSATLRSVAGPNLDKEDAQMISPEGLKDMVSMRFQALTGDLVGHPATQGTTWTIQGRPGSGILSRTITVEAMETCGSAQCARLREDIKVDPQALNDLGNELIKDYREEMGAQGKQKVHAENASSSMTATLVVEPSTMLAHDATLNETGQLTFKGAKRSLQVNMRGQTQFKYEYGAKVAHR</sequence>